<keyword evidence="3" id="KW-1185">Reference proteome</keyword>
<reference evidence="2 3" key="1">
    <citation type="submission" date="2015-12" db="EMBL/GenBank/DDBJ databases">
        <authorList>
            <person name="Shamseldin A."/>
            <person name="Moawad H."/>
            <person name="Abd El-Rahim W.M."/>
            <person name="Sadowsky M.J."/>
        </authorList>
    </citation>
    <scope>NUCLEOTIDE SEQUENCE [LARGE SCALE GENOMIC DNA]</scope>
    <source>
        <strain evidence="2 3">ZGT118</strain>
    </source>
</reference>
<protein>
    <submittedName>
        <fullName evidence="2">Uncharacterized protein</fullName>
    </submittedName>
</protein>
<dbReference type="EMBL" id="LQBQ01000035">
    <property type="protein sequence ID" value="KUJ76515.1"/>
    <property type="molecule type" value="Genomic_DNA"/>
</dbReference>
<dbReference type="STRING" id="1685379.AVO45_12055"/>
<comment type="caution">
    <text evidence="2">The sequence shown here is derived from an EMBL/GenBank/DDBJ whole genome shotgun (WGS) entry which is preliminary data.</text>
</comment>
<sequence>MLQGMDHALPIFPLAPAQSAEATTGPKPKPRRAPVFIQDAVTPWGQETLLLALWRAQQDQDP</sequence>
<proteinExistence type="predicted"/>
<evidence type="ECO:0000313" key="3">
    <source>
        <dbReference type="Proteomes" id="UP000053791"/>
    </source>
</evidence>
<dbReference type="AlphaFoldDB" id="A0A0X3TL81"/>
<dbReference type="Proteomes" id="UP000053791">
    <property type="component" value="Unassembled WGS sequence"/>
</dbReference>
<name>A0A0X3TL81_9RHOB</name>
<organism evidence="2 3">
    <name type="scientific">Ruegeria marisrubri</name>
    <dbReference type="NCBI Taxonomy" id="1685379"/>
    <lineage>
        <taxon>Bacteria</taxon>
        <taxon>Pseudomonadati</taxon>
        <taxon>Pseudomonadota</taxon>
        <taxon>Alphaproteobacteria</taxon>
        <taxon>Rhodobacterales</taxon>
        <taxon>Roseobacteraceae</taxon>
        <taxon>Ruegeria</taxon>
    </lineage>
</organism>
<evidence type="ECO:0000256" key="1">
    <source>
        <dbReference type="SAM" id="MobiDB-lite"/>
    </source>
</evidence>
<feature type="region of interest" description="Disordered" evidence="1">
    <location>
        <begin position="1"/>
        <end position="33"/>
    </location>
</feature>
<gene>
    <name evidence="2" type="ORF">AVO45_12055</name>
</gene>
<accession>A0A0X3TL81</accession>
<evidence type="ECO:0000313" key="2">
    <source>
        <dbReference type="EMBL" id="KUJ76515.1"/>
    </source>
</evidence>